<gene>
    <name evidence="8" type="ORF">H0235_009320</name>
</gene>
<evidence type="ECO:0000313" key="9">
    <source>
        <dbReference type="Proteomes" id="UP000600918"/>
    </source>
</evidence>
<dbReference type="EMBL" id="JACSDY010000008">
    <property type="protein sequence ID" value="KAF7421484.1"/>
    <property type="molecule type" value="Genomic_DNA"/>
</dbReference>
<feature type="compositionally biased region" description="Polar residues" evidence="7">
    <location>
        <begin position="31"/>
        <end position="43"/>
    </location>
</feature>
<keyword evidence="3" id="KW-0809">Transit peptide</keyword>
<organism evidence="8 9">
    <name type="scientific">Vespula pensylvanica</name>
    <name type="common">Western yellow jacket</name>
    <name type="synonym">Wasp</name>
    <dbReference type="NCBI Taxonomy" id="30213"/>
    <lineage>
        <taxon>Eukaryota</taxon>
        <taxon>Metazoa</taxon>
        <taxon>Ecdysozoa</taxon>
        <taxon>Arthropoda</taxon>
        <taxon>Hexapoda</taxon>
        <taxon>Insecta</taxon>
        <taxon>Pterygota</taxon>
        <taxon>Neoptera</taxon>
        <taxon>Endopterygota</taxon>
        <taxon>Hymenoptera</taxon>
        <taxon>Apocrita</taxon>
        <taxon>Aculeata</taxon>
        <taxon>Vespoidea</taxon>
        <taxon>Vespidae</taxon>
        <taxon>Vespinae</taxon>
        <taxon>Vespula</taxon>
    </lineage>
</organism>
<evidence type="ECO:0000256" key="5">
    <source>
        <dbReference type="ARBA" id="ARBA00023128"/>
    </source>
</evidence>
<comment type="caution">
    <text evidence="8">The sequence shown here is derived from an EMBL/GenBank/DDBJ whole genome shotgun (WGS) entry which is preliminary data.</text>
</comment>
<dbReference type="InterPro" id="IPR026146">
    <property type="entry name" value="Ribosomal_uS3m"/>
</dbReference>
<keyword evidence="4" id="KW-0689">Ribosomal protein</keyword>
<feature type="region of interest" description="Disordered" evidence="7">
    <location>
        <begin position="31"/>
        <end position="71"/>
    </location>
</feature>
<dbReference type="AlphaFoldDB" id="A0A834U8D1"/>
<comment type="subcellular location">
    <subcellularLocation>
        <location evidence="1">Mitochondrion</location>
    </subcellularLocation>
</comment>
<evidence type="ECO:0000256" key="1">
    <source>
        <dbReference type="ARBA" id="ARBA00004173"/>
    </source>
</evidence>
<keyword evidence="6" id="KW-0687">Ribonucleoprotein</keyword>
<evidence type="ECO:0000256" key="4">
    <source>
        <dbReference type="ARBA" id="ARBA00022980"/>
    </source>
</evidence>
<dbReference type="GO" id="GO:0006412">
    <property type="term" value="P:translation"/>
    <property type="evidence" value="ECO:0007669"/>
    <property type="project" value="TreeGrafter"/>
</dbReference>
<dbReference type="GO" id="GO:1990904">
    <property type="term" value="C:ribonucleoprotein complex"/>
    <property type="evidence" value="ECO:0007669"/>
    <property type="project" value="UniProtKB-KW"/>
</dbReference>
<proteinExistence type="inferred from homology"/>
<protein>
    <submittedName>
        <fullName evidence="8">Uncharacterized protein</fullName>
    </submittedName>
</protein>
<dbReference type="PANTHER" id="PTHR21244:SF1">
    <property type="entry name" value="SMALL RIBOSOMAL SUBUNIT PROTEIN US3M"/>
    <property type="match status" value="1"/>
</dbReference>
<evidence type="ECO:0000256" key="7">
    <source>
        <dbReference type="SAM" id="MobiDB-lite"/>
    </source>
</evidence>
<keyword evidence="5" id="KW-0496">Mitochondrion</keyword>
<dbReference type="Pfam" id="PF14955">
    <property type="entry name" value="MRP-S24"/>
    <property type="match status" value="1"/>
</dbReference>
<name>A0A834U8D1_VESPE</name>
<dbReference type="PANTHER" id="PTHR21244">
    <property type="entry name" value="MITOCHONDRIAL 28S RIBOSOMAL PROTEIN S24"/>
    <property type="match status" value="1"/>
</dbReference>
<sequence>MKQRMRRKMLVDVREKRNFVFCVSAKDVAKSRTTTTGVRSPRQTTRREGRDPVVLFQGSKPGSTGSRKNKRNDESYNYAAIKTGAKKIRLSYKLDPFYRLLSKNRIAGKLNLLALNKVQSGRYKPTPKRTLRLTYEMANPPHYIAHRKSWNSWNTSNIVDGNRPAETALEDIFIRRFVTGTWHNLFISEIIIKRQHNLVRIAGIIQRSIHPSKIYFLTGYTEEVLSRWLQSPVKMEIVTALKDETVYKRI</sequence>
<reference evidence="8" key="1">
    <citation type="journal article" date="2020" name="G3 (Bethesda)">
        <title>High-Quality Assemblies for Three Invasive Social Wasps from the &lt;i&gt;Vespula&lt;/i&gt; Genus.</title>
        <authorList>
            <person name="Harrop T.W.R."/>
            <person name="Guhlin J."/>
            <person name="McLaughlin G.M."/>
            <person name="Permina E."/>
            <person name="Stockwell P."/>
            <person name="Gilligan J."/>
            <person name="Le Lec M.F."/>
            <person name="Gruber M.A.M."/>
            <person name="Quinn O."/>
            <person name="Lovegrove M."/>
            <person name="Duncan E.J."/>
            <person name="Remnant E.J."/>
            <person name="Van Eeckhoven J."/>
            <person name="Graham B."/>
            <person name="Knapp R.A."/>
            <person name="Langford K.W."/>
            <person name="Kronenberg Z."/>
            <person name="Press M.O."/>
            <person name="Eacker S.M."/>
            <person name="Wilson-Rankin E.E."/>
            <person name="Purcell J."/>
            <person name="Lester P.J."/>
            <person name="Dearden P.K."/>
        </authorList>
    </citation>
    <scope>NUCLEOTIDE SEQUENCE</scope>
    <source>
        <strain evidence="8">Volc-1</strain>
    </source>
</reference>
<evidence type="ECO:0000313" key="8">
    <source>
        <dbReference type="EMBL" id="KAF7421484.1"/>
    </source>
</evidence>
<accession>A0A834U8D1</accession>
<evidence type="ECO:0000256" key="2">
    <source>
        <dbReference type="ARBA" id="ARBA00010761"/>
    </source>
</evidence>
<keyword evidence="9" id="KW-1185">Reference proteome</keyword>
<evidence type="ECO:0000256" key="6">
    <source>
        <dbReference type="ARBA" id="ARBA00023274"/>
    </source>
</evidence>
<dbReference type="GO" id="GO:0005840">
    <property type="term" value="C:ribosome"/>
    <property type="evidence" value="ECO:0007669"/>
    <property type="project" value="UniProtKB-KW"/>
</dbReference>
<comment type="similarity">
    <text evidence="2">Belongs to the universal ribosomal protein uS3 family.</text>
</comment>
<evidence type="ECO:0000256" key="3">
    <source>
        <dbReference type="ARBA" id="ARBA00022946"/>
    </source>
</evidence>
<dbReference type="Proteomes" id="UP000600918">
    <property type="component" value="Unassembled WGS sequence"/>
</dbReference>
<dbReference type="GO" id="GO:0005739">
    <property type="term" value="C:mitochondrion"/>
    <property type="evidence" value="ECO:0007669"/>
    <property type="project" value="UniProtKB-SubCell"/>
</dbReference>